<sequence length="332" mass="37908">MLKPQALLALFAELKPRHWLLFFLIVLMLIPGIRLSAHDPEIFKAAWNSGHFFWPLMIIPAFIGSLRTRILSLPRRLLLCAAVVMTLAVAIELAQLGLGRSATLDDILLTLYGVIAGSFVVLIVRAHNRVQQGLLVLALLGVLLTGLKPLLTETWIFVRSWQQFPLIDDFDDWTTLTRWRGSNLRLTDELLLDDEADYDIPAWADQKGWLQLPLKSSPQGKGWRNAIMLTMPADWSDYQTLTIRLHLSAPAQIGVRLDDLWYIREGGEAYINRMNKSYELPAGFHELVLPEQLWTQTPSRRKLDKTEIERFILYARAVSTEITVSVAEIYLR</sequence>
<proteinExistence type="predicted"/>
<comment type="caution">
    <text evidence="2">The sequence shown here is derived from an EMBL/GenBank/DDBJ whole genome shotgun (WGS) entry which is preliminary data.</text>
</comment>
<keyword evidence="1" id="KW-0472">Membrane</keyword>
<evidence type="ECO:0000313" key="2">
    <source>
        <dbReference type="EMBL" id="GAA3961680.1"/>
    </source>
</evidence>
<evidence type="ECO:0000313" key="3">
    <source>
        <dbReference type="Proteomes" id="UP001501337"/>
    </source>
</evidence>
<gene>
    <name evidence="2" type="ORF">GCM10022278_19650</name>
</gene>
<protein>
    <submittedName>
        <fullName evidence="2">Uncharacterized protein</fullName>
    </submittedName>
</protein>
<accession>A0ABP7P911</accession>
<dbReference type="EMBL" id="BAABBO010000009">
    <property type="protein sequence ID" value="GAA3961680.1"/>
    <property type="molecule type" value="Genomic_DNA"/>
</dbReference>
<dbReference type="Proteomes" id="UP001501337">
    <property type="component" value="Unassembled WGS sequence"/>
</dbReference>
<feature type="transmembrane region" description="Helical" evidence="1">
    <location>
        <begin position="133"/>
        <end position="151"/>
    </location>
</feature>
<name>A0ABP7P911_9GAMM</name>
<feature type="transmembrane region" description="Helical" evidence="1">
    <location>
        <begin position="52"/>
        <end position="70"/>
    </location>
</feature>
<keyword evidence="1" id="KW-0812">Transmembrane</keyword>
<feature type="transmembrane region" description="Helical" evidence="1">
    <location>
        <begin position="107"/>
        <end position="126"/>
    </location>
</feature>
<organism evidence="2 3">
    <name type="scientific">Allohahella marinimesophila</name>
    <dbReference type="NCBI Taxonomy" id="1054972"/>
    <lineage>
        <taxon>Bacteria</taxon>
        <taxon>Pseudomonadati</taxon>
        <taxon>Pseudomonadota</taxon>
        <taxon>Gammaproteobacteria</taxon>
        <taxon>Oceanospirillales</taxon>
        <taxon>Hahellaceae</taxon>
        <taxon>Allohahella</taxon>
    </lineage>
</organism>
<keyword evidence="1" id="KW-1133">Transmembrane helix</keyword>
<feature type="transmembrane region" description="Helical" evidence="1">
    <location>
        <begin position="77"/>
        <end position="95"/>
    </location>
</feature>
<keyword evidence="3" id="KW-1185">Reference proteome</keyword>
<evidence type="ECO:0000256" key="1">
    <source>
        <dbReference type="SAM" id="Phobius"/>
    </source>
</evidence>
<reference evidence="3" key="1">
    <citation type="journal article" date="2019" name="Int. J. Syst. Evol. Microbiol.">
        <title>The Global Catalogue of Microorganisms (GCM) 10K type strain sequencing project: providing services to taxonomists for standard genome sequencing and annotation.</title>
        <authorList>
            <consortium name="The Broad Institute Genomics Platform"/>
            <consortium name="The Broad Institute Genome Sequencing Center for Infectious Disease"/>
            <person name="Wu L."/>
            <person name="Ma J."/>
        </authorList>
    </citation>
    <scope>NUCLEOTIDE SEQUENCE [LARGE SCALE GENOMIC DNA]</scope>
    <source>
        <strain evidence="3">JCM 17555</strain>
    </source>
</reference>